<reference evidence="12" key="1">
    <citation type="submission" date="2017-09" db="EMBL/GenBank/DDBJ databases">
        <title>The Reconstruction of 2,631 Draft Metagenome-Assembled Genomes from the Global Oceans.</title>
        <authorList>
            <person name="Tully B.J."/>
            <person name="Graham E.D."/>
            <person name="Heidelberg J.F."/>
        </authorList>
    </citation>
    <scope>NUCLEOTIDE SEQUENCE [LARGE SCALE GENOMIC DNA]</scope>
</reference>
<dbReference type="Pfam" id="PF02355">
    <property type="entry name" value="SecD_SecF_C"/>
    <property type="match status" value="1"/>
</dbReference>
<feature type="transmembrane region" description="Helical" evidence="9">
    <location>
        <begin position="408"/>
        <end position="430"/>
    </location>
</feature>
<dbReference type="SUPFAM" id="SSF82866">
    <property type="entry name" value="Multidrug efflux transporter AcrB transmembrane domain"/>
    <property type="match status" value="1"/>
</dbReference>
<feature type="transmembrane region" description="Helical" evidence="9">
    <location>
        <begin position="380"/>
        <end position="401"/>
    </location>
</feature>
<dbReference type="GO" id="GO:0015031">
    <property type="term" value="P:protein transport"/>
    <property type="evidence" value="ECO:0007669"/>
    <property type="project" value="UniProtKB-KW"/>
</dbReference>
<sequence>MSELLRNIKIITLVGFLIASFLILGIRGAEFGIDFKGGTLFQIEFDEPILDLEERARITTTISQRLDWTGLRDTTVNFFGDEFVIAQMAETDPETIERIESLLMKQGRFEVVIDGETIFMGDGIIDIIKDPSRGYSLQPQGDSVMWVLPFVLKSDAAERFKDLTWHRCTLIGYAQDTGRQYDCDRTYFYIDRPKESILVIPRDQFELDRILLLQGNLNENIPLETDIEEILLNSSMPNFVVEQDGFTKEQLAELQIDISTNPIAIVPTSILPSQKQELLDIGFELNETFVDDEIPYIWQATGLKQVILLSEDITNVDIPDEQKAGTEAISNLVIRGFAPTLEQSQQRRADLEILLESGSLPVGVKSISKETISPLLGENFLFNAGIIGILALLVVAIVIFLRYRVLKLTAPIVFITLSEVFITIAIVSLISKFDLGAVAGIIAAVGTGVDDQIIITDELMKGAISGEGSLAARIKRAFFMVIAAAATTLATMLPIILIGFGLGKLVGFAITTSVGVLVGVLITRPAFGEIAKEIISKY</sequence>
<evidence type="ECO:0000313" key="11">
    <source>
        <dbReference type="EMBL" id="MAG21934.1"/>
    </source>
</evidence>
<accession>A0A2D6M0H7</accession>
<organism evidence="11 12">
    <name type="scientific">Candidatus Iainarchaeum sp</name>
    <dbReference type="NCBI Taxonomy" id="3101447"/>
    <lineage>
        <taxon>Archaea</taxon>
        <taxon>Candidatus Iainarchaeota</taxon>
        <taxon>Candidatus Iainarchaeia</taxon>
        <taxon>Candidatus Iainarchaeales</taxon>
        <taxon>Candidatus Iainarchaeaceae</taxon>
        <taxon>Candidatus Iainarchaeum</taxon>
    </lineage>
</organism>
<dbReference type="Proteomes" id="UP000226592">
    <property type="component" value="Unassembled WGS sequence"/>
</dbReference>
<comment type="caution">
    <text evidence="11">The sequence shown here is derived from an EMBL/GenBank/DDBJ whole genome shotgun (WGS) entry which is preliminary data.</text>
</comment>
<name>A0A2D6M0H7_9ARCH</name>
<proteinExistence type="predicted"/>
<dbReference type="InterPro" id="IPR022813">
    <property type="entry name" value="SecD/SecF_arch_bac"/>
</dbReference>
<evidence type="ECO:0000259" key="10">
    <source>
        <dbReference type="Pfam" id="PF02355"/>
    </source>
</evidence>
<feature type="domain" description="Protein export membrane protein SecD/SecF C-terminal" evidence="10">
    <location>
        <begin position="364"/>
        <end position="521"/>
    </location>
</feature>
<keyword evidence="7" id="KW-0811">Translocation</keyword>
<evidence type="ECO:0000256" key="7">
    <source>
        <dbReference type="ARBA" id="ARBA00023010"/>
    </source>
</evidence>
<dbReference type="Pfam" id="PF07549">
    <property type="entry name" value="Sec_GG"/>
    <property type="match status" value="1"/>
</dbReference>
<evidence type="ECO:0000256" key="8">
    <source>
        <dbReference type="ARBA" id="ARBA00023136"/>
    </source>
</evidence>
<dbReference type="Gene3D" id="1.20.1640.10">
    <property type="entry name" value="Multidrug efflux transporter AcrB transmembrane domain"/>
    <property type="match status" value="1"/>
</dbReference>
<evidence type="ECO:0000256" key="2">
    <source>
        <dbReference type="ARBA" id="ARBA00022448"/>
    </source>
</evidence>
<keyword evidence="5" id="KW-0653">Protein transport</keyword>
<dbReference type="InterPro" id="IPR048634">
    <property type="entry name" value="SecD_SecF_C"/>
</dbReference>
<dbReference type="Gene3D" id="3.30.70.3400">
    <property type="match status" value="1"/>
</dbReference>
<gene>
    <name evidence="11" type="ORF">CL943_01330</name>
</gene>
<keyword evidence="4 9" id="KW-0812">Transmembrane</keyword>
<evidence type="ECO:0000256" key="5">
    <source>
        <dbReference type="ARBA" id="ARBA00022927"/>
    </source>
</evidence>
<dbReference type="AlphaFoldDB" id="A0A2D6M0H7"/>
<dbReference type="InterPro" id="IPR022646">
    <property type="entry name" value="SecD/SecF_CS"/>
</dbReference>
<evidence type="ECO:0000256" key="4">
    <source>
        <dbReference type="ARBA" id="ARBA00022692"/>
    </source>
</evidence>
<evidence type="ECO:0000256" key="1">
    <source>
        <dbReference type="ARBA" id="ARBA00004651"/>
    </source>
</evidence>
<evidence type="ECO:0000256" key="3">
    <source>
        <dbReference type="ARBA" id="ARBA00022475"/>
    </source>
</evidence>
<dbReference type="EMBL" id="NZBU01000005">
    <property type="protein sequence ID" value="MAG21934.1"/>
    <property type="molecule type" value="Genomic_DNA"/>
</dbReference>
<evidence type="ECO:0000256" key="9">
    <source>
        <dbReference type="SAM" id="Phobius"/>
    </source>
</evidence>
<feature type="transmembrane region" description="Helical" evidence="9">
    <location>
        <begin position="477"/>
        <end position="500"/>
    </location>
</feature>
<keyword evidence="2" id="KW-0813">Transport</keyword>
<keyword evidence="3" id="KW-1003">Cell membrane</keyword>
<evidence type="ECO:0000313" key="12">
    <source>
        <dbReference type="Proteomes" id="UP000226592"/>
    </source>
</evidence>
<dbReference type="PANTHER" id="PTHR30081">
    <property type="entry name" value="PROTEIN-EXPORT MEMBRANE PROTEIN SEC"/>
    <property type="match status" value="1"/>
</dbReference>
<evidence type="ECO:0000256" key="6">
    <source>
        <dbReference type="ARBA" id="ARBA00022989"/>
    </source>
</evidence>
<protein>
    <recommendedName>
        <fullName evidence="10">Protein export membrane protein SecD/SecF C-terminal domain-containing protein</fullName>
    </recommendedName>
</protein>
<dbReference type="PANTHER" id="PTHR30081:SF1">
    <property type="entry name" value="PROTEIN TRANSLOCASE SUBUNIT SECD"/>
    <property type="match status" value="1"/>
</dbReference>
<comment type="subcellular location">
    <subcellularLocation>
        <location evidence="1">Cell membrane</location>
        <topology evidence="1">Multi-pass membrane protein</topology>
    </subcellularLocation>
</comment>
<dbReference type="GO" id="GO:0005886">
    <property type="term" value="C:plasma membrane"/>
    <property type="evidence" value="ECO:0007669"/>
    <property type="project" value="UniProtKB-SubCell"/>
</dbReference>
<feature type="transmembrane region" description="Helical" evidence="9">
    <location>
        <begin position="506"/>
        <end position="527"/>
    </location>
</feature>
<keyword evidence="6 9" id="KW-1133">Transmembrane helix</keyword>
<keyword evidence="8 9" id="KW-0472">Membrane</keyword>